<gene>
    <name evidence="11" type="ORF">FHR38_004719</name>
</gene>
<dbReference type="Gene3D" id="3.90.640.10">
    <property type="entry name" value="Actin, Chain A, domain 4"/>
    <property type="match status" value="1"/>
</dbReference>
<protein>
    <recommendedName>
        <fullName evidence="13">WD40 repeat protein</fullName>
    </recommendedName>
</protein>
<keyword evidence="12" id="KW-1185">Reference proteome</keyword>
<evidence type="ECO:0000313" key="11">
    <source>
        <dbReference type="EMBL" id="MBB4960986.1"/>
    </source>
</evidence>
<dbReference type="SUPFAM" id="SSF53067">
    <property type="entry name" value="Actin-like ATPase domain"/>
    <property type="match status" value="2"/>
</dbReference>
<dbReference type="Gene3D" id="3.30.420.40">
    <property type="match status" value="2"/>
</dbReference>
<dbReference type="PROSITE" id="PS50082">
    <property type="entry name" value="WD_REPEATS_2"/>
    <property type="match status" value="2"/>
</dbReference>
<accession>A0A7W7SUT9</accession>
<dbReference type="Pfam" id="PF00012">
    <property type="entry name" value="HSP70"/>
    <property type="match status" value="1"/>
</dbReference>
<reference evidence="11 12" key="1">
    <citation type="submission" date="2020-08" db="EMBL/GenBank/DDBJ databases">
        <title>Sequencing the genomes of 1000 actinobacteria strains.</title>
        <authorList>
            <person name="Klenk H.-P."/>
        </authorList>
    </citation>
    <scope>NUCLEOTIDE SEQUENCE [LARGE SCALE GENOMIC DNA]</scope>
    <source>
        <strain evidence="11 12">DSM 45886</strain>
    </source>
</reference>
<evidence type="ECO:0000256" key="6">
    <source>
        <dbReference type="ARBA" id="ARBA00023016"/>
    </source>
</evidence>
<keyword evidence="10" id="KW-0812">Transmembrane</keyword>
<dbReference type="InterPro" id="IPR013126">
    <property type="entry name" value="Hsp_70_fam"/>
</dbReference>
<keyword evidence="2 8" id="KW-0853">WD repeat</keyword>
<dbReference type="AlphaFoldDB" id="A0A7W7SUT9"/>
<proteinExistence type="inferred from homology"/>
<evidence type="ECO:0000256" key="5">
    <source>
        <dbReference type="ARBA" id="ARBA00022840"/>
    </source>
</evidence>
<keyword evidence="10" id="KW-0472">Membrane</keyword>
<keyword evidence="7" id="KW-0143">Chaperone</keyword>
<dbReference type="GO" id="GO:0140662">
    <property type="term" value="F:ATP-dependent protein folding chaperone"/>
    <property type="evidence" value="ECO:0007669"/>
    <property type="project" value="InterPro"/>
</dbReference>
<dbReference type="Pfam" id="PF00400">
    <property type="entry name" value="WD40"/>
    <property type="match status" value="2"/>
</dbReference>
<evidence type="ECO:0000256" key="1">
    <source>
        <dbReference type="ARBA" id="ARBA00007381"/>
    </source>
</evidence>
<dbReference type="Gene3D" id="2.130.10.10">
    <property type="entry name" value="YVTN repeat-like/Quinoprotein amine dehydrogenase"/>
    <property type="match status" value="2"/>
</dbReference>
<dbReference type="RefSeq" id="WP_184536671.1">
    <property type="nucleotide sequence ID" value="NZ_JACHJW010000001.1"/>
</dbReference>
<dbReference type="InterPro" id="IPR018181">
    <property type="entry name" value="Heat_shock_70_CS"/>
</dbReference>
<feature type="repeat" description="WD" evidence="8">
    <location>
        <begin position="672"/>
        <end position="703"/>
    </location>
</feature>
<evidence type="ECO:0000256" key="9">
    <source>
        <dbReference type="SAM" id="MobiDB-lite"/>
    </source>
</evidence>
<evidence type="ECO:0000313" key="12">
    <source>
        <dbReference type="Proteomes" id="UP000578819"/>
    </source>
</evidence>
<evidence type="ECO:0000256" key="4">
    <source>
        <dbReference type="ARBA" id="ARBA00022741"/>
    </source>
</evidence>
<keyword evidence="10" id="KW-1133">Transmembrane helix</keyword>
<keyword evidence="3" id="KW-0677">Repeat</keyword>
<feature type="compositionally biased region" description="Gly residues" evidence="9">
    <location>
        <begin position="445"/>
        <end position="457"/>
    </location>
</feature>
<evidence type="ECO:0000256" key="10">
    <source>
        <dbReference type="SAM" id="Phobius"/>
    </source>
</evidence>
<dbReference type="GO" id="GO:0005524">
    <property type="term" value="F:ATP binding"/>
    <property type="evidence" value="ECO:0007669"/>
    <property type="project" value="UniProtKB-KW"/>
</dbReference>
<dbReference type="SUPFAM" id="SSF82171">
    <property type="entry name" value="DPP6 N-terminal domain-like"/>
    <property type="match status" value="1"/>
</dbReference>
<evidence type="ECO:0000256" key="8">
    <source>
        <dbReference type="PROSITE-ProRule" id="PRU00221"/>
    </source>
</evidence>
<feature type="repeat" description="WD" evidence="8">
    <location>
        <begin position="613"/>
        <end position="654"/>
    </location>
</feature>
<dbReference type="InterPro" id="IPR001680">
    <property type="entry name" value="WD40_rpt"/>
</dbReference>
<dbReference type="SMART" id="SM00320">
    <property type="entry name" value="WD40"/>
    <property type="match status" value="7"/>
</dbReference>
<dbReference type="EMBL" id="JACHJW010000001">
    <property type="protein sequence ID" value="MBB4960986.1"/>
    <property type="molecule type" value="Genomic_DNA"/>
</dbReference>
<feature type="region of interest" description="Disordered" evidence="9">
    <location>
        <begin position="445"/>
        <end position="495"/>
    </location>
</feature>
<dbReference type="PROSITE" id="PS01036">
    <property type="entry name" value="HSP70_3"/>
    <property type="match status" value="1"/>
</dbReference>
<sequence>MGIGGFRLGIDFGTSNTTAVLAGSDGRLRPLLFDGSPVLPSGVYAEPGQGLVVGRDAIHAARIRPDCFEPYPKRCIDDDSVLLGDVAVPVEQMISAVLRRVAVEATRSGEHPPPAVITCPVGWGPQRRHRLLTAAQQVFPTVVLVAEPVAAASYFATMAGNRMPVGSHALVYDLGAGTFDASVVRRTEGGFEVLASDGLPDVGGLDIDAAMVASLGQTYAERDSTAWGRLVQPVTRAERRASRALWDDVRTGKELLSRTATTLVHIPFFDDDAPLPRELLEQLAAPLLALTVDITRSLLASVGIAPANLAGLFLVGGASRMPLVASLLHQRLGIVPTVVEQPELVVAEGSLHAQPLPPPLLLVSPPPPQSPLLPPSLPAAPAPGVPTVPPSIAVVPAPAVPTAARRSRRTRWVAVLAAGLVMALVIAGLLANALLRERNSGTGAGTGDGVGATGAGAGSPTPSATPTGPPVLPEPRRVEVPNDGGTSDPVRHVTLSPDGKTIAAIRVKSVRLYDAATLQQIGEPVTARSDAYWNATFSPDSRTLITAGDGLSSAAVRVWTVSNRIANGTLSDAFWTSCLTYGPTAGLLAVCDGPGSSVRLWDPSRRRSLGRVDSDNVAAIRYVAFSPDGRTMATDGGAGTTLLWDVASRRRLGVLRGATYDGIPLNDPGAPVAFSPDGRTLAVGGGDGRVALWDVAGHKKIADFDGSHHNRVTAIAFSPDGRTVASLGGTTLQLWDVATREPAGPALEDIVDYYSALPVQFKVPDIRFSPDGRTLIGCFNNHLLMWDLTALGTAPPAR</sequence>
<dbReference type="Proteomes" id="UP000578819">
    <property type="component" value="Unassembled WGS sequence"/>
</dbReference>
<feature type="transmembrane region" description="Helical" evidence="10">
    <location>
        <begin position="412"/>
        <end position="435"/>
    </location>
</feature>
<dbReference type="PRINTS" id="PR00301">
    <property type="entry name" value="HEATSHOCK70"/>
</dbReference>
<evidence type="ECO:0000256" key="3">
    <source>
        <dbReference type="ARBA" id="ARBA00022737"/>
    </source>
</evidence>
<keyword evidence="5" id="KW-0067">ATP-binding</keyword>
<evidence type="ECO:0008006" key="13">
    <source>
        <dbReference type="Google" id="ProtNLM"/>
    </source>
</evidence>
<dbReference type="PANTHER" id="PTHR44129">
    <property type="entry name" value="WD REPEAT-CONTAINING PROTEIN POP1"/>
    <property type="match status" value="1"/>
</dbReference>
<keyword evidence="6" id="KW-0346">Stress response</keyword>
<evidence type="ECO:0000256" key="7">
    <source>
        <dbReference type="ARBA" id="ARBA00023186"/>
    </source>
</evidence>
<organism evidence="11 12">
    <name type="scientific">Micromonospora polyrhachis</name>
    <dbReference type="NCBI Taxonomy" id="1282883"/>
    <lineage>
        <taxon>Bacteria</taxon>
        <taxon>Bacillati</taxon>
        <taxon>Actinomycetota</taxon>
        <taxon>Actinomycetes</taxon>
        <taxon>Micromonosporales</taxon>
        <taxon>Micromonosporaceae</taxon>
        <taxon>Micromonospora</taxon>
    </lineage>
</organism>
<name>A0A7W7SUT9_9ACTN</name>
<evidence type="ECO:0000256" key="2">
    <source>
        <dbReference type="ARBA" id="ARBA00022574"/>
    </source>
</evidence>
<keyword evidence="4" id="KW-0547">Nucleotide-binding</keyword>
<comment type="similarity">
    <text evidence="1">Belongs to the heat shock protein 70 family.</text>
</comment>
<dbReference type="InterPro" id="IPR050349">
    <property type="entry name" value="WD_LIS1/nudF_dynein_reg"/>
</dbReference>
<comment type="caution">
    <text evidence="11">The sequence shown here is derived from an EMBL/GenBank/DDBJ whole genome shotgun (WGS) entry which is preliminary data.</text>
</comment>
<dbReference type="InterPro" id="IPR015943">
    <property type="entry name" value="WD40/YVTN_repeat-like_dom_sf"/>
</dbReference>
<feature type="transmembrane region" description="Helical" evidence="10">
    <location>
        <begin position="298"/>
        <end position="318"/>
    </location>
</feature>
<dbReference type="InterPro" id="IPR043129">
    <property type="entry name" value="ATPase_NBD"/>
</dbReference>